<dbReference type="OMA" id="YLFMEEE"/>
<reference evidence="13" key="2">
    <citation type="submission" date="2025-09" db="UniProtKB">
        <authorList>
            <consortium name="Ensembl"/>
        </authorList>
    </citation>
    <scope>IDENTIFICATION</scope>
</reference>
<reference evidence="13" key="1">
    <citation type="submission" date="2025-08" db="UniProtKB">
        <authorList>
            <consortium name="Ensembl"/>
        </authorList>
    </citation>
    <scope>IDENTIFICATION</scope>
</reference>
<evidence type="ECO:0000256" key="9">
    <source>
        <dbReference type="ARBA" id="ARBA00082594"/>
    </source>
</evidence>
<dbReference type="FunFam" id="3.40.50.300:FF:002861">
    <property type="entry name" value="Cell division control protein 48 homolog E"/>
    <property type="match status" value="1"/>
</dbReference>
<dbReference type="InterPro" id="IPR012340">
    <property type="entry name" value="NA-bd_OB-fold"/>
</dbReference>
<evidence type="ECO:0000256" key="11">
    <source>
        <dbReference type="SAM" id="MobiDB-lite"/>
    </source>
</evidence>
<dbReference type="FunFam" id="1.10.8.60:FF:000007">
    <property type="entry name" value="26S proteasome regulatory subunit 4"/>
    <property type="match status" value="1"/>
</dbReference>
<dbReference type="Ensembl" id="ENSMNET00000043402.1">
    <property type="protein sequence ID" value="ENSMNEP00000019162.1"/>
    <property type="gene ID" value="ENSMNEG00000033454.1"/>
</dbReference>
<comment type="function">
    <text evidence="5">Component of the 26S proteasome, a multiprotein complex involved in the ATP-dependent degradation of ubiquitinated proteins. This complex plays a key role in the maintenance of protein homeostasis by removing misfolded or damaged proteins, which could impair cellular functions, and by removing proteins whose functions are no longer required. Therefore, the proteasome participates in numerous cellular processes, including cell cycle progression, apoptosis, or DNA damage repair. PSMC1 belongs to the heterohexameric ring of AAA (ATPases associated with diverse cellular activities) proteins that unfolds ubiquitinated target proteins that are concurrently translocated into a proteolytic chamber and degraded into peptides.</text>
</comment>
<dbReference type="InterPro" id="IPR003593">
    <property type="entry name" value="AAA+_ATPase"/>
</dbReference>
<keyword evidence="2 10" id="KW-0547">Nucleotide-binding</keyword>
<dbReference type="SUPFAM" id="SSF52540">
    <property type="entry name" value="P-loop containing nucleoside triphosphate hydrolases"/>
    <property type="match status" value="1"/>
</dbReference>
<evidence type="ECO:0000313" key="13">
    <source>
        <dbReference type="Ensembl" id="ENSMNEP00000019162.1"/>
    </source>
</evidence>
<dbReference type="AlphaFoldDB" id="A0A2K6C687"/>
<comment type="subunit">
    <text evidence="6">Component of the 19S proteasome regulatory particle complex. The 26S proteasome consists of a 20S core particle (CP) and two 19S regulatory subunits (RP). The regulatory particle is made of a lid composed of 9 subunits, a base containing 6 ATPases including PSMC1 and few additional components. Interacts with SCA7. Interacts with NGLY1. Interacts with PAAF1.</text>
</comment>
<dbReference type="PANTHER" id="PTHR23073">
    <property type="entry name" value="26S PROTEASOME REGULATORY SUBUNIT"/>
    <property type="match status" value="1"/>
</dbReference>
<feature type="domain" description="AAA+ ATPase" evidence="12">
    <location>
        <begin position="199"/>
        <end position="310"/>
    </location>
</feature>
<dbReference type="InterPro" id="IPR041569">
    <property type="entry name" value="AAA_lid_3"/>
</dbReference>
<evidence type="ECO:0000256" key="4">
    <source>
        <dbReference type="ARBA" id="ARBA00022942"/>
    </source>
</evidence>
<dbReference type="GO" id="GO:0000502">
    <property type="term" value="C:proteasome complex"/>
    <property type="evidence" value="ECO:0007669"/>
    <property type="project" value="UniProtKB-KW"/>
</dbReference>
<keyword evidence="3 10" id="KW-0067">ATP-binding</keyword>
<dbReference type="FunFam" id="2.40.50.140:FF:000067">
    <property type="entry name" value="26S protease regulatory subunit 4"/>
    <property type="match status" value="1"/>
</dbReference>
<feature type="region of interest" description="Disordered" evidence="11">
    <location>
        <begin position="1"/>
        <end position="29"/>
    </location>
</feature>
<keyword evidence="4" id="KW-0647">Proteasome</keyword>
<dbReference type="GO" id="GO:0005524">
    <property type="term" value="F:ATP binding"/>
    <property type="evidence" value="ECO:0007669"/>
    <property type="project" value="UniProtKB-KW"/>
</dbReference>
<dbReference type="InterPro" id="IPR003959">
    <property type="entry name" value="ATPase_AAA_core"/>
</dbReference>
<keyword evidence="14" id="KW-1185">Reference proteome</keyword>
<dbReference type="GO" id="GO:0016887">
    <property type="term" value="F:ATP hydrolysis activity"/>
    <property type="evidence" value="ECO:0007669"/>
    <property type="project" value="InterPro"/>
</dbReference>
<organism evidence="13 14">
    <name type="scientific">Macaca nemestrina</name>
    <name type="common">Pig-tailed macaque</name>
    <dbReference type="NCBI Taxonomy" id="9545"/>
    <lineage>
        <taxon>Eukaryota</taxon>
        <taxon>Metazoa</taxon>
        <taxon>Chordata</taxon>
        <taxon>Craniata</taxon>
        <taxon>Vertebrata</taxon>
        <taxon>Euteleostomi</taxon>
        <taxon>Mammalia</taxon>
        <taxon>Eutheria</taxon>
        <taxon>Euarchontoglires</taxon>
        <taxon>Primates</taxon>
        <taxon>Haplorrhini</taxon>
        <taxon>Catarrhini</taxon>
        <taxon>Cercopithecidae</taxon>
        <taxon>Cercopithecinae</taxon>
        <taxon>Macaca</taxon>
    </lineage>
</organism>
<protein>
    <recommendedName>
        <fullName evidence="7">26S proteasome regulatory subunit 4</fullName>
    </recommendedName>
    <alternativeName>
        <fullName evidence="8">26S proteasome AAA-ATPase subunit RPT2</fullName>
    </alternativeName>
    <alternativeName>
        <fullName evidence="9">Proteasome 26S subunit ATPase 1</fullName>
    </alternativeName>
</protein>
<evidence type="ECO:0000256" key="5">
    <source>
        <dbReference type="ARBA" id="ARBA00053148"/>
    </source>
</evidence>
<dbReference type="Gene3D" id="3.40.50.300">
    <property type="entry name" value="P-loop containing nucleotide triphosphate hydrolases"/>
    <property type="match status" value="1"/>
</dbReference>
<evidence type="ECO:0000313" key="14">
    <source>
        <dbReference type="Proteomes" id="UP000233120"/>
    </source>
</evidence>
<sequence>MGQSQSGVHGPGSVRKKKKKTKGPDVASKLPLVTPHTQCWLKLLTLERIKDYLFMEEEFIRNQKRMKSLEEKQEEERSEVDDLRGTLMSVGTLEEILDGNHAIMSTSVGSEYCISILSFVDKDLLETGCSVLLNHTVHVVIGVLMDDTEPLVTVRKMEKAPQETYADTGGLDNEIQEIKEAVEFPLTHPEYYEEMGVKPPKGVILYGPPGTGNILLSKAVANQTSATFLRMVGSELIQKYLVAEEHEISIVFIDESGAIGTKRYDSNSGGEREIQGDVKVIMATNRIETLDPALIRPGHIDRKIKFPLPDERTKKCTFQNHTSRVTLADDVTLDDLIMVKDDLSGADIKVICIEAGLTASRECRMKVTNEYFKKYKESVLYKKQEGTPEGLYL</sequence>
<dbReference type="Gene3D" id="2.40.50.140">
    <property type="entry name" value="Nucleic acid-binding proteins"/>
    <property type="match status" value="1"/>
</dbReference>
<evidence type="ECO:0000259" key="12">
    <source>
        <dbReference type="SMART" id="SM00382"/>
    </source>
</evidence>
<evidence type="ECO:0000256" key="3">
    <source>
        <dbReference type="ARBA" id="ARBA00022840"/>
    </source>
</evidence>
<proteinExistence type="inferred from homology"/>
<dbReference type="SMART" id="SM00382">
    <property type="entry name" value="AAA"/>
    <property type="match status" value="1"/>
</dbReference>
<dbReference type="Proteomes" id="UP000233120">
    <property type="component" value="Unassembled WGS sequence"/>
</dbReference>
<name>A0A2K6C687_MACNE</name>
<dbReference type="Pfam" id="PF16450">
    <property type="entry name" value="Prot_ATP_ID_OB_C"/>
    <property type="match status" value="1"/>
</dbReference>
<evidence type="ECO:0000256" key="7">
    <source>
        <dbReference type="ARBA" id="ARBA00070503"/>
    </source>
</evidence>
<dbReference type="Pfam" id="PF00004">
    <property type="entry name" value="AAA"/>
    <property type="match status" value="1"/>
</dbReference>
<evidence type="ECO:0000256" key="1">
    <source>
        <dbReference type="ARBA" id="ARBA00006914"/>
    </source>
</evidence>
<dbReference type="InterPro" id="IPR003960">
    <property type="entry name" value="ATPase_AAA_CS"/>
</dbReference>
<evidence type="ECO:0000256" key="2">
    <source>
        <dbReference type="ARBA" id="ARBA00022741"/>
    </source>
</evidence>
<dbReference type="InterPro" id="IPR050221">
    <property type="entry name" value="26S_Proteasome_ATPase"/>
</dbReference>
<dbReference type="InterPro" id="IPR032501">
    <property type="entry name" value="Prot_ATP_ID_OB_2nd"/>
</dbReference>
<evidence type="ECO:0000256" key="8">
    <source>
        <dbReference type="ARBA" id="ARBA00079970"/>
    </source>
</evidence>
<dbReference type="Gene3D" id="1.10.8.60">
    <property type="match status" value="1"/>
</dbReference>
<dbReference type="STRING" id="9545.ENSMNEP00000019162"/>
<comment type="similarity">
    <text evidence="1 10">Belongs to the AAA ATPase family.</text>
</comment>
<dbReference type="GeneTree" id="ENSGT01020000230346"/>
<dbReference type="InterPro" id="IPR027417">
    <property type="entry name" value="P-loop_NTPase"/>
</dbReference>
<dbReference type="Pfam" id="PF17862">
    <property type="entry name" value="AAA_lid_3"/>
    <property type="match status" value="1"/>
</dbReference>
<evidence type="ECO:0000256" key="6">
    <source>
        <dbReference type="ARBA" id="ARBA00062828"/>
    </source>
</evidence>
<accession>A0A2K6C687</accession>
<dbReference type="PROSITE" id="PS00674">
    <property type="entry name" value="AAA"/>
    <property type="match status" value="1"/>
</dbReference>
<evidence type="ECO:0000256" key="10">
    <source>
        <dbReference type="RuleBase" id="RU003651"/>
    </source>
</evidence>